<dbReference type="EMBL" id="CP116341">
    <property type="protein sequence ID" value="WOV84748.1"/>
    <property type="molecule type" value="Genomic_DNA"/>
</dbReference>
<organism evidence="1 2">
    <name type="scientific">Sporosarcina jeotgali</name>
    <dbReference type="NCBI Taxonomy" id="3020056"/>
    <lineage>
        <taxon>Bacteria</taxon>
        <taxon>Bacillati</taxon>
        <taxon>Bacillota</taxon>
        <taxon>Bacilli</taxon>
        <taxon>Bacillales</taxon>
        <taxon>Caryophanaceae</taxon>
        <taxon>Sporosarcina</taxon>
    </lineage>
</organism>
<keyword evidence="2" id="KW-1185">Reference proteome</keyword>
<evidence type="ECO:0000313" key="1">
    <source>
        <dbReference type="EMBL" id="WOV84748.1"/>
    </source>
</evidence>
<protein>
    <submittedName>
        <fullName evidence="1">Competence protein ComK</fullName>
    </submittedName>
</protein>
<dbReference type="InterPro" id="IPR010461">
    <property type="entry name" value="ComK"/>
</dbReference>
<dbReference type="Pfam" id="PF06338">
    <property type="entry name" value="ComK"/>
    <property type="match status" value="1"/>
</dbReference>
<reference evidence="1 2" key="1">
    <citation type="submission" date="2023-01" db="EMBL/GenBank/DDBJ databases">
        <title>Sporosarcina sp. nov., isolated from Korean tranditional fermented seafood 'Jeotgal'.</title>
        <authorList>
            <person name="Yang A.-I."/>
        </authorList>
    </citation>
    <scope>NUCLEOTIDE SEQUENCE [LARGE SCALE GENOMIC DNA]</scope>
    <source>
        <strain evidence="1 2">B2O-1</strain>
    </source>
</reference>
<dbReference type="RefSeq" id="WP_323692393.1">
    <property type="nucleotide sequence ID" value="NZ_CP116341.1"/>
</dbReference>
<name>A0ABZ0KYS0_9BACL</name>
<sequence>MTHNQHGILTTEASIIFPHFTERGELHSKYMEGDRFYIVEKKPYDLIDFNLRLSGTSLKGAVEGAHVVLGSGTMTPVVLSKKHSIYWTPIMSPKSPHCIWVSLAHIRKFVKNKKGEVTVYLKNESTVDLPCSYYKFERRISRAYTLRYKIESNADQVVKVAEPYLKTYYIRKKLGLNYEVEE</sequence>
<dbReference type="Proteomes" id="UP001303532">
    <property type="component" value="Chromosome"/>
</dbReference>
<proteinExistence type="predicted"/>
<evidence type="ECO:0000313" key="2">
    <source>
        <dbReference type="Proteomes" id="UP001303532"/>
    </source>
</evidence>
<gene>
    <name evidence="1" type="ORF">PGH26_02140</name>
</gene>
<accession>A0ABZ0KYS0</accession>